<dbReference type="InterPro" id="IPR036388">
    <property type="entry name" value="WH-like_DNA-bd_sf"/>
</dbReference>
<dbReference type="PANTHER" id="PTHR33221">
    <property type="entry name" value="WINGED HELIX-TURN-HELIX TRANSCRIPTIONAL REGULATOR, RRF2 FAMILY"/>
    <property type="match status" value="1"/>
</dbReference>
<evidence type="ECO:0000313" key="1">
    <source>
        <dbReference type="EMBL" id="MET3635024.1"/>
    </source>
</evidence>
<reference evidence="1 2" key="1">
    <citation type="submission" date="2024-06" db="EMBL/GenBank/DDBJ databases">
        <title>Genomic Encyclopedia of Type Strains, Phase IV (KMG-IV): sequencing the most valuable type-strain genomes for metagenomic binning, comparative biology and taxonomic classification.</title>
        <authorList>
            <person name="Goeker M."/>
        </authorList>
    </citation>
    <scope>NUCLEOTIDE SEQUENCE [LARGE SCALE GENOMIC DNA]</scope>
    <source>
        <strain evidence="1 2">DSM 28302</strain>
    </source>
</reference>
<dbReference type="Proteomes" id="UP001549037">
    <property type="component" value="Unassembled WGS sequence"/>
</dbReference>
<comment type="caution">
    <text evidence="1">The sequence shown here is derived from an EMBL/GenBank/DDBJ whole genome shotgun (WGS) entry which is preliminary data.</text>
</comment>
<dbReference type="PROSITE" id="PS51197">
    <property type="entry name" value="HTH_RRF2_2"/>
    <property type="match status" value="1"/>
</dbReference>
<dbReference type="EMBL" id="JBEPLN010000037">
    <property type="protein sequence ID" value="MET3635024.1"/>
    <property type="molecule type" value="Genomic_DNA"/>
</dbReference>
<proteinExistence type="predicted"/>
<evidence type="ECO:0000313" key="2">
    <source>
        <dbReference type="Proteomes" id="UP001549037"/>
    </source>
</evidence>
<accession>A0ABV2JGW4</accession>
<name>A0ABV2JGW4_9STRE</name>
<protein>
    <submittedName>
        <fullName evidence="1">Rrf2 family protein</fullName>
    </submittedName>
</protein>
<organism evidence="1 2">
    <name type="scientific">Streptococcus porcorum</name>
    <dbReference type="NCBI Taxonomy" id="701526"/>
    <lineage>
        <taxon>Bacteria</taxon>
        <taxon>Bacillati</taxon>
        <taxon>Bacillota</taxon>
        <taxon>Bacilli</taxon>
        <taxon>Lactobacillales</taxon>
        <taxon>Streptococcaceae</taxon>
        <taxon>Streptococcus</taxon>
    </lineage>
</organism>
<sequence length="139" mass="15030">MQISSRFTIASHILVLLALEGEKEKQTSTSIAGSVGVNPVIIRNILAQLKAAGLVQVARGVGGARLAKAPDQMTLLQVYQAVELFGEKGQLFGFHEQPNPNCQVGRNIHPLLDHRLENAQSALERELGRTTIADLLAEL</sequence>
<keyword evidence="2" id="KW-1185">Reference proteome</keyword>
<dbReference type="RefSeq" id="WP_354369746.1">
    <property type="nucleotide sequence ID" value="NZ_JBEPLN010000037.1"/>
</dbReference>
<gene>
    <name evidence="1" type="ORF">ABID28_001686</name>
</gene>
<dbReference type="Pfam" id="PF02082">
    <property type="entry name" value="Rrf2"/>
    <property type="match status" value="1"/>
</dbReference>
<dbReference type="Gene3D" id="1.10.10.10">
    <property type="entry name" value="Winged helix-like DNA-binding domain superfamily/Winged helix DNA-binding domain"/>
    <property type="match status" value="1"/>
</dbReference>
<dbReference type="PANTHER" id="PTHR33221:SF15">
    <property type="entry name" value="HTH-TYPE TRANSCRIPTIONAL REGULATOR YWGB-RELATED"/>
    <property type="match status" value="1"/>
</dbReference>
<dbReference type="SUPFAM" id="SSF46785">
    <property type="entry name" value="Winged helix' DNA-binding domain"/>
    <property type="match status" value="1"/>
</dbReference>
<dbReference type="InterPro" id="IPR036390">
    <property type="entry name" value="WH_DNA-bd_sf"/>
</dbReference>
<dbReference type="InterPro" id="IPR000944">
    <property type="entry name" value="Tscrpt_reg_Rrf2"/>
</dbReference>